<dbReference type="PROSITE" id="PS51186">
    <property type="entry name" value="GNAT"/>
    <property type="match status" value="1"/>
</dbReference>
<dbReference type="Proteomes" id="UP000051913">
    <property type="component" value="Unassembled WGS sequence"/>
</dbReference>
<dbReference type="GO" id="GO:0016747">
    <property type="term" value="F:acyltransferase activity, transferring groups other than amino-acyl groups"/>
    <property type="evidence" value="ECO:0007669"/>
    <property type="project" value="InterPro"/>
</dbReference>
<dbReference type="Gene3D" id="3.40.630.30">
    <property type="match status" value="1"/>
</dbReference>
<dbReference type="PANTHER" id="PTHR43617">
    <property type="entry name" value="L-AMINO ACID N-ACETYLTRANSFERASE"/>
    <property type="match status" value="1"/>
</dbReference>
<keyword evidence="3" id="KW-1185">Reference proteome</keyword>
<dbReference type="Pfam" id="PF00583">
    <property type="entry name" value="Acetyltransf_1"/>
    <property type="match status" value="1"/>
</dbReference>
<dbReference type="RefSeq" id="WP_057849336.1">
    <property type="nucleotide sequence ID" value="NZ_LLXX01000032.1"/>
</dbReference>
<evidence type="ECO:0000313" key="3">
    <source>
        <dbReference type="Proteomes" id="UP000051913"/>
    </source>
</evidence>
<dbReference type="OrthoDB" id="336415at2"/>
<protein>
    <submittedName>
        <fullName evidence="2">Acetyltransferase</fullName>
    </submittedName>
</protein>
<organism evidence="2 3">
    <name type="scientific">Bradyrhizobium valentinum</name>
    <dbReference type="NCBI Taxonomy" id="1518501"/>
    <lineage>
        <taxon>Bacteria</taxon>
        <taxon>Pseudomonadati</taxon>
        <taxon>Pseudomonadota</taxon>
        <taxon>Alphaproteobacteria</taxon>
        <taxon>Hyphomicrobiales</taxon>
        <taxon>Nitrobacteraceae</taxon>
        <taxon>Bradyrhizobium</taxon>
    </lineage>
</organism>
<dbReference type="CDD" id="cd04301">
    <property type="entry name" value="NAT_SF"/>
    <property type="match status" value="1"/>
</dbReference>
<dbReference type="InterPro" id="IPR000182">
    <property type="entry name" value="GNAT_dom"/>
</dbReference>
<feature type="domain" description="N-acetyltransferase" evidence="1">
    <location>
        <begin position="4"/>
        <end position="164"/>
    </location>
</feature>
<accession>A0A0R3LXU0</accession>
<keyword evidence="2" id="KW-0808">Transferase</keyword>
<gene>
    <name evidence="2" type="ORF">CP49_35900</name>
</gene>
<dbReference type="STRING" id="1518501.CQ10_24400"/>
<evidence type="ECO:0000313" key="2">
    <source>
        <dbReference type="EMBL" id="KRR12078.1"/>
    </source>
</evidence>
<sequence>MSVVEIVPITEAHIESFHRALDFVARERRYLAFLEAPPIEVVRAFILNNIKQNYPQLVALSDGEVVGWCDALPNPRPINAHVGVLGMALLPEFRRRGLGGRLIAQTLAAARAFGLHRIELTVRKNNVVAIKLYKKVGFTVEGLQRHAVLVDGAYEDVVMMAMLL</sequence>
<reference evidence="2 3" key="1">
    <citation type="submission" date="2014-03" db="EMBL/GenBank/DDBJ databases">
        <title>Bradyrhizobium valentinum sp. nov., isolated from effective nodules of Lupinus mariae-josephae, a lupine endemic of basic-lime soils in Eastern Spain.</title>
        <authorList>
            <person name="Duran D."/>
            <person name="Rey L."/>
            <person name="Navarro A."/>
            <person name="Busquets A."/>
            <person name="Imperial J."/>
            <person name="Ruiz-Argueso T."/>
        </authorList>
    </citation>
    <scope>NUCLEOTIDE SEQUENCE [LARGE SCALE GENOMIC DNA]</scope>
    <source>
        <strain evidence="2 3">LmjM3</strain>
    </source>
</reference>
<comment type="caution">
    <text evidence="2">The sequence shown here is derived from an EMBL/GenBank/DDBJ whole genome shotgun (WGS) entry which is preliminary data.</text>
</comment>
<name>A0A0R3LXU0_9BRAD</name>
<dbReference type="InterPro" id="IPR016181">
    <property type="entry name" value="Acyl_CoA_acyltransferase"/>
</dbReference>
<dbReference type="EMBL" id="LLXX01000032">
    <property type="protein sequence ID" value="KRR12078.1"/>
    <property type="molecule type" value="Genomic_DNA"/>
</dbReference>
<dbReference type="InterPro" id="IPR050276">
    <property type="entry name" value="MshD_Acetyltransferase"/>
</dbReference>
<proteinExistence type="predicted"/>
<evidence type="ECO:0000259" key="1">
    <source>
        <dbReference type="PROSITE" id="PS51186"/>
    </source>
</evidence>
<dbReference type="AlphaFoldDB" id="A0A0R3LXU0"/>
<dbReference type="SUPFAM" id="SSF55729">
    <property type="entry name" value="Acyl-CoA N-acyltransferases (Nat)"/>
    <property type="match status" value="1"/>
</dbReference>